<dbReference type="RefSeq" id="WP_379709698.1">
    <property type="nucleotide sequence ID" value="NZ_JBHTBS010000002.1"/>
</dbReference>
<dbReference type="PANTHER" id="PTHR47893">
    <property type="entry name" value="REGULATORY PROTEIN PCHR"/>
    <property type="match status" value="1"/>
</dbReference>
<gene>
    <name evidence="4" type="ORF">ACFQY0_04690</name>
</gene>
<sequence length="334" mass="36800">MQSAQNHVAIQRGAQRCLRGSIRGAGLGEYSEALGSSWDASFVQLSAGPLGAAIDYLAGDRFVLYRESWAQRLQAVGSLLPGMIVFGIPERPEIGGRWWGGPLLSGRLPYARSGDELDLLTEPGEVVTTLAMIEDDFREIFLNLTGLVSDEVLKGGRFIVVRPDGIPHLLTRWRSYLAASKQSRICEFGIADIVSPLVDAIVLPVENLRPSVRGGGVIERVLLMAEQSAFSASVAEISHSLKISRRTIEYTFKQCLGTPPNTYFKLRRLEQCRLELIEADGSSRTVASIATHYGFHELGRFSALYRHYFGILPSATLRQPPQRAKAQVAPLIRH</sequence>
<proteinExistence type="predicted"/>
<dbReference type="Pfam" id="PF12833">
    <property type="entry name" value="HTH_18"/>
    <property type="match status" value="1"/>
</dbReference>
<dbReference type="Proteomes" id="UP001596472">
    <property type="component" value="Unassembled WGS sequence"/>
</dbReference>
<organism evidence="4 5">
    <name type="scientific">Haloferula chungangensis</name>
    <dbReference type="NCBI Taxonomy" id="1048331"/>
    <lineage>
        <taxon>Bacteria</taxon>
        <taxon>Pseudomonadati</taxon>
        <taxon>Verrucomicrobiota</taxon>
        <taxon>Verrucomicrobiia</taxon>
        <taxon>Verrucomicrobiales</taxon>
        <taxon>Verrucomicrobiaceae</taxon>
        <taxon>Haloferula</taxon>
    </lineage>
</organism>
<dbReference type="SUPFAM" id="SSF46689">
    <property type="entry name" value="Homeodomain-like"/>
    <property type="match status" value="1"/>
</dbReference>
<evidence type="ECO:0000313" key="4">
    <source>
        <dbReference type="EMBL" id="MFC7336466.1"/>
    </source>
</evidence>
<keyword evidence="1" id="KW-0805">Transcription regulation</keyword>
<accession>A0ABW2L298</accession>
<dbReference type="SMART" id="SM00342">
    <property type="entry name" value="HTH_ARAC"/>
    <property type="match status" value="1"/>
</dbReference>
<dbReference type="Gene3D" id="1.10.10.60">
    <property type="entry name" value="Homeodomain-like"/>
    <property type="match status" value="1"/>
</dbReference>
<evidence type="ECO:0000256" key="2">
    <source>
        <dbReference type="ARBA" id="ARBA00023163"/>
    </source>
</evidence>
<dbReference type="InterPro" id="IPR018060">
    <property type="entry name" value="HTH_AraC"/>
</dbReference>
<comment type="caution">
    <text evidence="4">The sequence shown here is derived from an EMBL/GenBank/DDBJ whole genome shotgun (WGS) entry which is preliminary data.</text>
</comment>
<evidence type="ECO:0000256" key="1">
    <source>
        <dbReference type="ARBA" id="ARBA00023015"/>
    </source>
</evidence>
<dbReference type="InterPro" id="IPR053142">
    <property type="entry name" value="PchR_regulatory_protein"/>
</dbReference>
<dbReference type="EMBL" id="JBHTBS010000002">
    <property type="protein sequence ID" value="MFC7336466.1"/>
    <property type="molecule type" value="Genomic_DNA"/>
</dbReference>
<name>A0ABW2L298_9BACT</name>
<evidence type="ECO:0000259" key="3">
    <source>
        <dbReference type="PROSITE" id="PS01124"/>
    </source>
</evidence>
<dbReference type="InterPro" id="IPR009057">
    <property type="entry name" value="Homeodomain-like_sf"/>
</dbReference>
<reference evidence="5" key="1">
    <citation type="journal article" date="2019" name="Int. J. Syst. Evol. Microbiol.">
        <title>The Global Catalogue of Microorganisms (GCM) 10K type strain sequencing project: providing services to taxonomists for standard genome sequencing and annotation.</title>
        <authorList>
            <consortium name="The Broad Institute Genomics Platform"/>
            <consortium name="The Broad Institute Genome Sequencing Center for Infectious Disease"/>
            <person name="Wu L."/>
            <person name="Ma J."/>
        </authorList>
    </citation>
    <scope>NUCLEOTIDE SEQUENCE [LARGE SCALE GENOMIC DNA]</scope>
    <source>
        <strain evidence="5">CGMCC 4.1467</strain>
    </source>
</reference>
<keyword evidence="2" id="KW-0804">Transcription</keyword>
<dbReference type="PROSITE" id="PS01124">
    <property type="entry name" value="HTH_ARAC_FAMILY_2"/>
    <property type="match status" value="1"/>
</dbReference>
<protein>
    <submittedName>
        <fullName evidence="4">Helix-turn-helix domain-containing protein</fullName>
    </submittedName>
</protein>
<dbReference type="PANTHER" id="PTHR47893:SF1">
    <property type="entry name" value="REGULATORY PROTEIN PCHR"/>
    <property type="match status" value="1"/>
</dbReference>
<evidence type="ECO:0000313" key="5">
    <source>
        <dbReference type="Proteomes" id="UP001596472"/>
    </source>
</evidence>
<keyword evidence="5" id="KW-1185">Reference proteome</keyword>
<feature type="domain" description="HTH araC/xylS-type" evidence="3">
    <location>
        <begin position="219"/>
        <end position="319"/>
    </location>
</feature>